<accession>A0A8W8I8T6</accession>
<dbReference type="EnsemblMetazoa" id="G12939.1">
    <property type="protein sequence ID" value="G12939.1:cds"/>
    <property type="gene ID" value="G12939"/>
</dbReference>
<evidence type="ECO:0000313" key="2">
    <source>
        <dbReference type="EnsemblMetazoa" id="G12939.1:cds"/>
    </source>
</evidence>
<keyword evidence="3" id="KW-1185">Reference proteome</keyword>
<proteinExistence type="predicted"/>
<evidence type="ECO:0000313" key="3">
    <source>
        <dbReference type="Proteomes" id="UP000005408"/>
    </source>
</evidence>
<protein>
    <recommendedName>
        <fullName evidence="4">EGF-like domain-containing protein</fullName>
    </recommendedName>
</protein>
<organism evidence="2 3">
    <name type="scientific">Magallana gigas</name>
    <name type="common">Pacific oyster</name>
    <name type="synonym">Crassostrea gigas</name>
    <dbReference type="NCBI Taxonomy" id="29159"/>
    <lineage>
        <taxon>Eukaryota</taxon>
        <taxon>Metazoa</taxon>
        <taxon>Spiralia</taxon>
        <taxon>Lophotrochozoa</taxon>
        <taxon>Mollusca</taxon>
        <taxon>Bivalvia</taxon>
        <taxon>Autobranchia</taxon>
        <taxon>Pteriomorphia</taxon>
        <taxon>Ostreida</taxon>
        <taxon>Ostreoidea</taxon>
        <taxon>Ostreidae</taxon>
        <taxon>Magallana</taxon>
    </lineage>
</organism>
<keyword evidence="1" id="KW-0732">Signal</keyword>
<feature type="signal peptide" evidence="1">
    <location>
        <begin position="1"/>
        <end position="20"/>
    </location>
</feature>
<feature type="chain" id="PRO_5036477261" description="EGF-like domain-containing protein" evidence="1">
    <location>
        <begin position="21"/>
        <end position="99"/>
    </location>
</feature>
<evidence type="ECO:0000256" key="1">
    <source>
        <dbReference type="SAM" id="SignalP"/>
    </source>
</evidence>
<dbReference type="Proteomes" id="UP000005408">
    <property type="component" value="Unassembled WGS sequence"/>
</dbReference>
<evidence type="ECO:0008006" key="4">
    <source>
        <dbReference type="Google" id="ProtNLM"/>
    </source>
</evidence>
<sequence>MPGIFLFLISLYLLTACIHGTCVDILSGCKKACSTNGDCDVSTGYYCRKQLCQGKHQLKAELHGRNVSLTWRDFKPPGYQFEYIVTISTSLNNYHMEKS</sequence>
<name>A0A8W8I8T6_MAGGI</name>
<reference evidence="2" key="1">
    <citation type="submission" date="2022-08" db="UniProtKB">
        <authorList>
            <consortium name="EnsemblMetazoa"/>
        </authorList>
    </citation>
    <scope>IDENTIFICATION</scope>
    <source>
        <strain evidence="2">05x7-T-G4-1.051#20</strain>
    </source>
</reference>
<dbReference type="AlphaFoldDB" id="A0A8W8I8T6"/>